<dbReference type="Proteomes" id="UP001212411">
    <property type="component" value="Chromosome 2"/>
</dbReference>
<dbReference type="KEGG" id="som:SOMG_03804"/>
<keyword evidence="1" id="KW-0479">Metal-binding</keyword>
<dbReference type="Gene3D" id="3.30.40.10">
    <property type="entry name" value="Zinc/RING finger domain, C3HC4 (zinc finger)"/>
    <property type="match status" value="2"/>
</dbReference>
<dbReference type="SUPFAM" id="SSF57850">
    <property type="entry name" value="RING/U-box"/>
    <property type="match status" value="2"/>
</dbReference>
<dbReference type="CDD" id="cd16514">
    <property type="entry name" value="RING-HC_LONFs_rpt2"/>
    <property type="match status" value="1"/>
</dbReference>
<keyword evidence="7" id="KW-0436">Ligase</keyword>
<dbReference type="AlphaFoldDB" id="A0AAE9WGD6"/>
<name>A0AAE9WGD6_9SCHI</name>
<dbReference type="InterPro" id="IPR046336">
    <property type="entry name" value="Lon_prtase_N_sf"/>
</dbReference>
<dbReference type="PROSITE" id="PS51787">
    <property type="entry name" value="LON_N"/>
    <property type="match status" value="1"/>
</dbReference>
<feature type="domain" description="RING-type" evidence="5">
    <location>
        <begin position="180"/>
        <end position="218"/>
    </location>
</feature>
<dbReference type="EMBL" id="CP115612">
    <property type="protein sequence ID" value="WBW74571.1"/>
    <property type="molecule type" value="Genomic_DNA"/>
</dbReference>
<dbReference type="InterPro" id="IPR017907">
    <property type="entry name" value="Znf_RING_CS"/>
</dbReference>
<dbReference type="GO" id="GO:0008270">
    <property type="term" value="F:zinc ion binding"/>
    <property type="evidence" value="ECO:0007669"/>
    <property type="project" value="UniProtKB-KW"/>
</dbReference>
<dbReference type="InterPro" id="IPR003111">
    <property type="entry name" value="Lon_prtase_N"/>
</dbReference>
<reference evidence="7 8" key="1">
    <citation type="journal article" date="2023" name="G3 (Bethesda)">
        <title>A high-quality reference genome for the fission yeast Schizosaccharomyces osmophilus.</title>
        <authorList>
            <person name="Jia G.S."/>
            <person name="Zhang W.C."/>
            <person name="Liang Y."/>
            <person name="Liu X.H."/>
            <person name="Rhind N."/>
            <person name="Pidoux A."/>
            <person name="Brysch-Herzberg M."/>
            <person name="Du L.L."/>
        </authorList>
    </citation>
    <scope>NUCLEOTIDE SEQUENCE [LARGE SCALE GENOMIC DNA]</scope>
    <source>
        <strain evidence="7 8">CBS 15793</strain>
    </source>
</reference>
<evidence type="ECO:0000256" key="1">
    <source>
        <dbReference type="ARBA" id="ARBA00022723"/>
    </source>
</evidence>
<dbReference type="SUPFAM" id="SSF88697">
    <property type="entry name" value="PUA domain-like"/>
    <property type="match status" value="1"/>
</dbReference>
<evidence type="ECO:0000256" key="3">
    <source>
        <dbReference type="ARBA" id="ARBA00022833"/>
    </source>
</evidence>
<organism evidence="7 8">
    <name type="scientific">Schizosaccharomyces osmophilus</name>
    <dbReference type="NCBI Taxonomy" id="2545709"/>
    <lineage>
        <taxon>Eukaryota</taxon>
        <taxon>Fungi</taxon>
        <taxon>Dikarya</taxon>
        <taxon>Ascomycota</taxon>
        <taxon>Taphrinomycotina</taxon>
        <taxon>Schizosaccharomycetes</taxon>
        <taxon>Schizosaccharomycetales</taxon>
        <taxon>Schizosaccharomycetaceae</taxon>
        <taxon>Schizosaccharomyces</taxon>
    </lineage>
</organism>
<evidence type="ECO:0000259" key="5">
    <source>
        <dbReference type="PROSITE" id="PS50089"/>
    </source>
</evidence>
<sequence>MKAMRKEDSKAILNKISIYFLCPGCDSLPSWPITLPCGGTVCRDCFRGFYTYSGVNDDSTLVPSKSCIYKHVRPHYSVETETKDVTLAKVIDWIQSTQEKLEQIQTSSLNNSMCSENRREAVDFYASKNFSSKTVTSGISMEKEAIQDLPTNRSDLSLPDIRKSGTKLNIQEALAKELECQICFGLLYDPVVTPCGHTFCGPCLIQAQTQSPQCPTCRSLLPSPVVLEHAKCRCIRAFLQDYYPIHWLERQNSWEEEKEQESWLPLFICMVAYPRMPTFLHIFELRYHIMIKKCLESSKRFCMAMPLRPHNDGRNEHRELRNARGQRLFCSEYGTILEIIQVEPLIDGRNLVEARGSYSVRIIDFRADGLFPRVKIEKHFDTPLRATPLQFPEPEYLLMYGHLSNEELVNRVDDFYMDARRTYVHWVVPLIDIKAEANSSISDLSYKITNLLPISELEKTRILQVDNPTDRLVLVLIWLTQLQNSWWYRIGSACTIA</sequence>
<dbReference type="PROSITE" id="PS00518">
    <property type="entry name" value="ZF_RING_1"/>
    <property type="match status" value="1"/>
</dbReference>
<dbReference type="Pfam" id="PF13923">
    <property type="entry name" value="zf-C3HC4_2"/>
    <property type="match status" value="1"/>
</dbReference>
<evidence type="ECO:0000259" key="6">
    <source>
        <dbReference type="PROSITE" id="PS51787"/>
    </source>
</evidence>
<evidence type="ECO:0000256" key="4">
    <source>
        <dbReference type="PROSITE-ProRule" id="PRU00175"/>
    </source>
</evidence>
<dbReference type="RefSeq" id="XP_056038814.1">
    <property type="nucleotide sequence ID" value="XM_056182591.1"/>
</dbReference>
<dbReference type="PANTHER" id="PTHR23327">
    <property type="entry name" value="RING FINGER PROTEIN 127"/>
    <property type="match status" value="1"/>
</dbReference>
<keyword evidence="2 4" id="KW-0863">Zinc-finger</keyword>
<proteinExistence type="predicted"/>
<keyword evidence="3" id="KW-0862">Zinc</keyword>
<gene>
    <name evidence="7" type="ORF">SOMG_03804</name>
</gene>
<evidence type="ECO:0000313" key="7">
    <source>
        <dbReference type="EMBL" id="WBW74571.1"/>
    </source>
</evidence>
<dbReference type="GO" id="GO:0061630">
    <property type="term" value="F:ubiquitin protein ligase activity"/>
    <property type="evidence" value="ECO:0007669"/>
    <property type="project" value="TreeGrafter"/>
</dbReference>
<dbReference type="GO" id="GO:0016874">
    <property type="term" value="F:ligase activity"/>
    <property type="evidence" value="ECO:0007669"/>
    <property type="project" value="UniProtKB-KW"/>
</dbReference>
<dbReference type="Gene3D" id="2.30.130.40">
    <property type="entry name" value="LON domain-like"/>
    <property type="match status" value="1"/>
</dbReference>
<evidence type="ECO:0000313" key="8">
    <source>
        <dbReference type="Proteomes" id="UP001212411"/>
    </source>
</evidence>
<dbReference type="InterPro" id="IPR013083">
    <property type="entry name" value="Znf_RING/FYVE/PHD"/>
</dbReference>
<keyword evidence="8" id="KW-1185">Reference proteome</keyword>
<evidence type="ECO:0000256" key="2">
    <source>
        <dbReference type="ARBA" id="ARBA00022771"/>
    </source>
</evidence>
<accession>A0AAE9WGD6</accession>
<dbReference type="SMART" id="SM00464">
    <property type="entry name" value="LON"/>
    <property type="match status" value="1"/>
</dbReference>
<dbReference type="InterPro" id="IPR015947">
    <property type="entry name" value="PUA-like_sf"/>
</dbReference>
<feature type="domain" description="Lon N-terminal" evidence="6">
    <location>
        <begin position="261"/>
        <end position="483"/>
    </location>
</feature>
<dbReference type="Pfam" id="PF02190">
    <property type="entry name" value="LON_substr_bdg"/>
    <property type="match status" value="1"/>
</dbReference>
<dbReference type="PROSITE" id="PS50089">
    <property type="entry name" value="ZF_RING_2"/>
    <property type="match status" value="1"/>
</dbReference>
<dbReference type="GeneID" id="80877280"/>
<dbReference type="SMART" id="SM00184">
    <property type="entry name" value="RING"/>
    <property type="match status" value="2"/>
</dbReference>
<dbReference type="InterPro" id="IPR001841">
    <property type="entry name" value="Znf_RING"/>
</dbReference>
<protein>
    <submittedName>
        <fullName evidence="7">Ubiquitin-protein ligase E3</fullName>
    </submittedName>
</protein>
<dbReference type="PANTHER" id="PTHR23327:SF42">
    <property type="entry name" value="LON PEPTIDASE N-TERMINAL DOMAIN AND RING FINGER PROTEIN C14F5.10C"/>
    <property type="match status" value="1"/>
</dbReference>